<sequence>MSMAAAPETAQPAGIRLGAFVAEQLERAQACLARRGLSRHSGVHEARKHMRLARAGLAFGADALGPAARTLDTRLHCVIRGLSALRDSHALVEAIERLEATAEPAQRRLLAAAKSKARDRRQRVLESALAKDPGLGKRRRRLLDLKVRLADLEWNAVTEARLVRGLDKVRRRARRARRHLQDNRVDDEAWHVYRRRIRRLMQQTSISDRIGLGAPRVRKRIERSAHALGLAQDDRIVLRRCRSPSPFTAQQRSLLRTLSRRRIASARNHHA</sequence>
<organism evidence="2 3">
    <name type="scientific">Dokdonella immobilis</name>
    <dbReference type="NCBI Taxonomy" id="578942"/>
    <lineage>
        <taxon>Bacteria</taxon>
        <taxon>Pseudomonadati</taxon>
        <taxon>Pseudomonadota</taxon>
        <taxon>Gammaproteobacteria</taxon>
        <taxon>Lysobacterales</taxon>
        <taxon>Rhodanobacteraceae</taxon>
        <taxon>Dokdonella</taxon>
    </lineage>
</organism>
<protein>
    <submittedName>
        <fullName evidence="2">CHAD domain-containing protein</fullName>
    </submittedName>
</protein>
<dbReference type="STRING" id="578942.SAMN05216289_12417"/>
<evidence type="ECO:0000313" key="3">
    <source>
        <dbReference type="Proteomes" id="UP000198575"/>
    </source>
</evidence>
<dbReference type="Gene3D" id="1.40.20.10">
    <property type="entry name" value="CHAD domain"/>
    <property type="match status" value="1"/>
</dbReference>
<dbReference type="EMBL" id="FOVF01000024">
    <property type="protein sequence ID" value="SFN47187.1"/>
    <property type="molecule type" value="Genomic_DNA"/>
</dbReference>
<accession>A0A1I4ZAH1</accession>
<dbReference type="SMART" id="SM00880">
    <property type="entry name" value="CHAD"/>
    <property type="match status" value="1"/>
</dbReference>
<dbReference type="InterPro" id="IPR038186">
    <property type="entry name" value="CHAD_dom_sf"/>
</dbReference>
<dbReference type="RefSeq" id="WP_139225022.1">
    <property type="nucleotide sequence ID" value="NZ_FOVF01000024.1"/>
</dbReference>
<gene>
    <name evidence="2" type="ORF">SAMN05216289_12417</name>
</gene>
<dbReference type="OrthoDB" id="6024628at2"/>
<dbReference type="PROSITE" id="PS51708">
    <property type="entry name" value="CHAD"/>
    <property type="match status" value="1"/>
</dbReference>
<name>A0A1I4ZAH1_9GAMM</name>
<feature type="domain" description="CHAD" evidence="1">
    <location>
        <begin position="10"/>
        <end position="271"/>
    </location>
</feature>
<evidence type="ECO:0000259" key="1">
    <source>
        <dbReference type="PROSITE" id="PS51708"/>
    </source>
</evidence>
<dbReference type="Proteomes" id="UP000198575">
    <property type="component" value="Unassembled WGS sequence"/>
</dbReference>
<dbReference type="Pfam" id="PF05235">
    <property type="entry name" value="CHAD"/>
    <property type="match status" value="1"/>
</dbReference>
<dbReference type="AlphaFoldDB" id="A0A1I4ZAH1"/>
<evidence type="ECO:0000313" key="2">
    <source>
        <dbReference type="EMBL" id="SFN47187.1"/>
    </source>
</evidence>
<proteinExistence type="predicted"/>
<dbReference type="InterPro" id="IPR007899">
    <property type="entry name" value="CHAD_dom"/>
</dbReference>
<keyword evidence="3" id="KW-1185">Reference proteome</keyword>
<reference evidence="2 3" key="1">
    <citation type="submission" date="2016-10" db="EMBL/GenBank/DDBJ databases">
        <authorList>
            <person name="de Groot N.N."/>
        </authorList>
    </citation>
    <scope>NUCLEOTIDE SEQUENCE [LARGE SCALE GENOMIC DNA]</scope>
    <source>
        <strain evidence="2 3">CGMCC 1.7659</strain>
    </source>
</reference>